<accession>A0A427Y509</accession>
<dbReference type="PANTHER" id="PTHR12049:SF7">
    <property type="entry name" value="PROTEIN ARGININE METHYLTRANSFERASE NDUFAF7, MITOCHONDRIAL"/>
    <property type="match status" value="1"/>
</dbReference>
<dbReference type="InterPro" id="IPR038375">
    <property type="entry name" value="NDUFAF7_sf"/>
</dbReference>
<comment type="catalytic activity">
    <reaction evidence="6 7">
        <text>L-arginyl-[protein] + 2 S-adenosyl-L-methionine = N(omega),N(omega)'-dimethyl-L-arginyl-[protein] + 2 S-adenosyl-L-homocysteine + 2 H(+)</text>
        <dbReference type="Rhea" id="RHEA:48108"/>
        <dbReference type="Rhea" id="RHEA-COMP:10532"/>
        <dbReference type="Rhea" id="RHEA-COMP:11992"/>
        <dbReference type="ChEBI" id="CHEBI:15378"/>
        <dbReference type="ChEBI" id="CHEBI:29965"/>
        <dbReference type="ChEBI" id="CHEBI:57856"/>
        <dbReference type="ChEBI" id="CHEBI:59789"/>
        <dbReference type="ChEBI" id="CHEBI:88221"/>
        <dbReference type="EC" id="2.1.1.320"/>
    </reaction>
</comment>
<sequence>MAASRLALATLGRTVPIRGLSHVLCDNAAIPNRTLFSPSAARLVSTAATPSPGSIHPSLAQIIEDSISATGPMPVARYMQMCLTHPTLGYYSQGDVFGKQGDFITSPEISQIFGELVAIWLLTRWMAAGSPAECRIIELGPGRGTLMDDVLRSFQQVQIKSIHLVENSMNMRKLQKDKLSVRAELLGAELCWEDDIDGVPKSDVYTMAIAHEFFDALPVHILQRMGLEKFALTAIRHTGNAKFTLALDRDSSMLSSLLPAASSRYSTLPIGSRMEISPDSSRIVRGLGETMAAGGAGLVIDYGGNRSFSNSFRHKIVDIFDQPGSSDLTANVDFAYLKESLKDVAVGAGPISQSTFLTSMGLEPRLSKLLAQAESREKQQRLQKGADRLIDKNGMGDQYQVMAILNGAGAQGDVYPFGTVVAPSNAAVVTPK</sequence>
<evidence type="ECO:0000256" key="6">
    <source>
        <dbReference type="ARBA" id="ARBA00048612"/>
    </source>
</evidence>
<evidence type="ECO:0000256" key="5">
    <source>
        <dbReference type="ARBA" id="ARBA00023128"/>
    </source>
</evidence>
<keyword evidence="9" id="KW-1185">Reference proteome</keyword>
<dbReference type="EC" id="2.1.1.320" evidence="7"/>
<proteinExistence type="inferred from homology"/>
<dbReference type="GO" id="GO:0032259">
    <property type="term" value="P:methylation"/>
    <property type="evidence" value="ECO:0007669"/>
    <property type="project" value="UniProtKB-KW"/>
</dbReference>
<evidence type="ECO:0000313" key="9">
    <source>
        <dbReference type="Proteomes" id="UP000279236"/>
    </source>
</evidence>
<keyword evidence="5 7" id="KW-0496">Mitochondrion</keyword>
<evidence type="ECO:0000256" key="4">
    <source>
        <dbReference type="ARBA" id="ARBA00022679"/>
    </source>
</evidence>
<dbReference type="GeneID" id="39588947"/>
<dbReference type="Gene3D" id="3.40.50.12710">
    <property type="match status" value="1"/>
</dbReference>
<comment type="subcellular location">
    <subcellularLocation>
        <location evidence="1 7">Mitochondrion</location>
    </subcellularLocation>
</comment>
<organism evidence="8 9">
    <name type="scientific">Apiotrichum porosum</name>
    <dbReference type="NCBI Taxonomy" id="105984"/>
    <lineage>
        <taxon>Eukaryota</taxon>
        <taxon>Fungi</taxon>
        <taxon>Dikarya</taxon>
        <taxon>Basidiomycota</taxon>
        <taxon>Agaricomycotina</taxon>
        <taxon>Tremellomycetes</taxon>
        <taxon>Trichosporonales</taxon>
        <taxon>Trichosporonaceae</taxon>
        <taxon>Apiotrichum</taxon>
    </lineage>
</organism>
<evidence type="ECO:0000313" key="8">
    <source>
        <dbReference type="EMBL" id="RSH86173.1"/>
    </source>
</evidence>
<dbReference type="STRING" id="105984.A0A427Y509"/>
<comment type="caution">
    <text evidence="8">The sequence shown here is derived from an EMBL/GenBank/DDBJ whole genome shotgun (WGS) entry which is preliminary data.</text>
</comment>
<dbReference type="OrthoDB" id="438553at2759"/>
<dbReference type="GO" id="GO:0005739">
    <property type="term" value="C:mitochondrion"/>
    <property type="evidence" value="ECO:0007669"/>
    <property type="project" value="UniProtKB-SubCell"/>
</dbReference>
<comment type="similarity">
    <text evidence="2 7">Belongs to the NDUFAF7 family.</text>
</comment>
<reference evidence="8 9" key="1">
    <citation type="submission" date="2018-11" db="EMBL/GenBank/DDBJ databases">
        <title>Genome sequence of Apiotrichum porosum DSM 27194.</title>
        <authorList>
            <person name="Aliyu H."/>
            <person name="Gorte O."/>
            <person name="Ochsenreither K."/>
        </authorList>
    </citation>
    <scope>NUCLEOTIDE SEQUENCE [LARGE SCALE GENOMIC DNA]</scope>
    <source>
        <strain evidence="8 9">DSM 27194</strain>
    </source>
</reference>
<keyword evidence="4 7" id="KW-0808">Transferase</keyword>
<dbReference type="AlphaFoldDB" id="A0A427Y509"/>
<dbReference type="Pfam" id="PF02636">
    <property type="entry name" value="Methyltransf_28"/>
    <property type="match status" value="1"/>
</dbReference>
<comment type="function">
    <text evidence="7">Arginine methyltransferase involved in the assembly or stability of mitochondrial NADH:ubiquinone oxidoreductase complex (complex I).</text>
</comment>
<dbReference type="Proteomes" id="UP000279236">
    <property type="component" value="Unassembled WGS sequence"/>
</dbReference>
<dbReference type="InterPro" id="IPR003788">
    <property type="entry name" value="NDUFAF7"/>
</dbReference>
<dbReference type="GO" id="GO:0032981">
    <property type="term" value="P:mitochondrial respiratory chain complex I assembly"/>
    <property type="evidence" value="ECO:0007669"/>
    <property type="project" value="TreeGrafter"/>
</dbReference>
<protein>
    <recommendedName>
        <fullName evidence="7">Protein arginine methyltransferase NDUFAF7</fullName>
        <ecNumber evidence="7">2.1.1.320</ecNumber>
    </recommendedName>
</protein>
<dbReference type="RefSeq" id="XP_028478958.1">
    <property type="nucleotide sequence ID" value="XM_028619986.1"/>
</dbReference>
<dbReference type="GO" id="GO:0035243">
    <property type="term" value="F:protein-arginine omega-N symmetric methyltransferase activity"/>
    <property type="evidence" value="ECO:0007669"/>
    <property type="project" value="UniProtKB-EC"/>
</dbReference>
<dbReference type="SUPFAM" id="SSF53335">
    <property type="entry name" value="S-adenosyl-L-methionine-dependent methyltransferases"/>
    <property type="match status" value="1"/>
</dbReference>
<evidence type="ECO:0000256" key="1">
    <source>
        <dbReference type="ARBA" id="ARBA00004173"/>
    </source>
</evidence>
<dbReference type="InterPro" id="IPR029063">
    <property type="entry name" value="SAM-dependent_MTases_sf"/>
</dbReference>
<evidence type="ECO:0000256" key="3">
    <source>
        <dbReference type="ARBA" id="ARBA00022603"/>
    </source>
</evidence>
<evidence type="ECO:0000256" key="2">
    <source>
        <dbReference type="ARBA" id="ARBA00005891"/>
    </source>
</evidence>
<dbReference type="PANTHER" id="PTHR12049">
    <property type="entry name" value="PROTEIN ARGININE METHYLTRANSFERASE NDUFAF7, MITOCHONDRIAL"/>
    <property type="match status" value="1"/>
</dbReference>
<keyword evidence="3 7" id="KW-0489">Methyltransferase</keyword>
<gene>
    <name evidence="8" type="ORF">EHS24_004404</name>
</gene>
<name>A0A427Y509_9TREE</name>
<dbReference type="EMBL" id="RSCE01000002">
    <property type="protein sequence ID" value="RSH86173.1"/>
    <property type="molecule type" value="Genomic_DNA"/>
</dbReference>
<evidence type="ECO:0000256" key="7">
    <source>
        <dbReference type="RuleBase" id="RU364114"/>
    </source>
</evidence>